<feature type="domain" description="HMA" evidence="18">
    <location>
        <begin position="6"/>
        <end position="74"/>
    </location>
</feature>
<keyword evidence="6" id="KW-0597">Phosphoprotein</keyword>
<evidence type="ECO:0000256" key="10">
    <source>
        <dbReference type="ARBA" id="ARBA00022840"/>
    </source>
</evidence>
<dbReference type="RefSeq" id="WP_341518579.1">
    <property type="nucleotide sequence ID" value="NZ_CP151108.1"/>
</dbReference>
<dbReference type="CDD" id="cd07548">
    <property type="entry name" value="P-type_ATPase-Cd_Zn_Co_like"/>
    <property type="match status" value="1"/>
</dbReference>
<feature type="transmembrane region" description="Helical" evidence="17">
    <location>
        <begin position="403"/>
        <end position="423"/>
    </location>
</feature>
<evidence type="ECO:0000256" key="7">
    <source>
        <dbReference type="ARBA" id="ARBA00022692"/>
    </source>
</evidence>
<evidence type="ECO:0000256" key="4">
    <source>
        <dbReference type="ARBA" id="ARBA00022475"/>
    </source>
</evidence>
<dbReference type="InterPro" id="IPR023214">
    <property type="entry name" value="HAD_sf"/>
</dbReference>
<dbReference type="PANTHER" id="PTHR48085">
    <property type="entry name" value="CADMIUM/ZINC-TRANSPORTING ATPASE HMA2-RELATED"/>
    <property type="match status" value="1"/>
</dbReference>
<name>A0ABZ2VMV1_9BACI</name>
<accession>A0ABZ2VMV1</accession>
<dbReference type="InterPro" id="IPR001757">
    <property type="entry name" value="P_typ_ATPase"/>
</dbReference>
<evidence type="ECO:0000256" key="5">
    <source>
        <dbReference type="ARBA" id="ARBA00022539"/>
    </source>
</evidence>
<dbReference type="SUPFAM" id="SSF81665">
    <property type="entry name" value="Calcium ATPase, transmembrane domain M"/>
    <property type="match status" value="1"/>
</dbReference>
<evidence type="ECO:0000259" key="18">
    <source>
        <dbReference type="PROSITE" id="PS50846"/>
    </source>
</evidence>
<evidence type="ECO:0000256" key="14">
    <source>
        <dbReference type="ARBA" id="ARBA00023136"/>
    </source>
</evidence>
<comment type="subcellular location">
    <subcellularLocation>
        <location evidence="1">Cell membrane</location>
        <topology evidence="1">Multi-pass membrane protein</topology>
    </subcellularLocation>
</comment>
<proteinExistence type="inferred from homology"/>
<dbReference type="EMBL" id="CP151108">
    <property type="protein sequence ID" value="WZF30318.1"/>
    <property type="molecule type" value="Genomic_DNA"/>
</dbReference>
<dbReference type="SUPFAM" id="SSF81653">
    <property type="entry name" value="Calcium ATPase, transduction domain A"/>
    <property type="match status" value="1"/>
</dbReference>
<dbReference type="PROSITE" id="PS00154">
    <property type="entry name" value="ATPASE_E1_E2"/>
    <property type="match status" value="1"/>
</dbReference>
<keyword evidence="14 17" id="KW-0472">Membrane</keyword>
<sequence length="788" mass="85323">MAEALVKKKLVLEGLDCANCAMKIEKGVGNIEGVNSCSVNFATKTMVLETAQNKESEVVTEAKQLVTKLEPHIKVQEEKNTKVAKEVFILEGLDCANCAMKIENKVKEMPTVSEATVDFVSKKLRVEVANKRELEATVANITNVVQKLEPDVKVVREEKGGHDHGHSHDHGEANVKKMVGRLVVGGILTAIAALAGLPQMITIPLFVFAYLLIGGDIVWRAVRNITRGQVFDENFLMAIATLGAFAIQQYSEAVAVMLFYQVGELFQSIAVNRSRKSITSLMDIRPDYANVKVGNETKQVSPEDVQIGDYIIVKPGEKVPLDGKVVEGTSMVDTSALTGESVPREVEVGNDVLSGFVNQNGVLTIEVTKEFCESTVSKILDLVQNASSKKAPTENFITKFARYYTPVVVITAAIMAFIPPIILEGATFSEWIYRALVFLVISCPCALVVSIPLGFFGGIGGASKSGVLIKGSNYLEALNDVKYIVFDKTGTLTKGVFKVTKMEPSEGITNEELLEYAAFAEVYSNHPIAQSIRKAYGKSIDEKIIDDYNEISGHGTVVKVQGKEIFAGNAKLMRKENITFKQPETVGTLVHVAVDGEYAGYIVISDEVKEDSKQAIQKLKELGIKKTVMLTGDAKAVGEAVGKELGLDEVHAELLPQQKVEEIEKIDAAKNGKEKVAFVGDGINDTPVLARADVGIAMGGLGSDAAIEAADIVIMTDEPSKIATALNIAKRTRRIVWQNIIFALGVKGLVLLLGAFGIATMWEAVFSDVGVTLLAVLNAMRVLRVKDL</sequence>
<dbReference type="InterPro" id="IPR036163">
    <property type="entry name" value="HMA_dom_sf"/>
</dbReference>
<keyword evidence="9 17" id="KW-0547">Nucleotide-binding</keyword>
<dbReference type="Gene3D" id="3.30.70.100">
    <property type="match status" value="2"/>
</dbReference>
<evidence type="ECO:0000313" key="19">
    <source>
        <dbReference type="EMBL" id="WZF30318.1"/>
    </source>
</evidence>
<keyword evidence="13" id="KW-0406">Ion transport</keyword>
<evidence type="ECO:0000256" key="17">
    <source>
        <dbReference type="RuleBase" id="RU362081"/>
    </source>
</evidence>
<reference evidence="19 20" key="1">
    <citation type="submission" date="2024-04" db="EMBL/GenBank/DDBJ databases">
        <title>Complete genome sequence of Bacillus mobilis strains derived from soil.</title>
        <authorList>
            <person name="Jung H."/>
            <person name="Choi S."/>
            <person name="Kim Y."/>
            <person name="Han J.A."/>
            <person name="Kim E.Y."/>
            <person name="Lee H.-S."/>
        </authorList>
    </citation>
    <scope>NUCLEOTIDE SEQUENCE [LARGE SCALE GENOMIC DNA]</scope>
    <source>
        <strain evidence="19 20">IMGN7</strain>
    </source>
</reference>
<dbReference type="SUPFAM" id="SSF56784">
    <property type="entry name" value="HAD-like"/>
    <property type="match status" value="1"/>
</dbReference>
<dbReference type="PRINTS" id="PR00941">
    <property type="entry name" value="CDATPASE"/>
</dbReference>
<dbReference type="PANTHER" id="PTHR48085:SF5">
    <property type="entry name" value="CADMIUM_ZINC-TRANSPORTING ATPASE HMA4-RELATED"/>
    <property type="match status" value="1"/>
</dbReference>
<comment type="similarity">
    <text evidence="2 17">Belongs to the cation transport ATPase (P-type) (TC 3.A.3) family. Type IB subfamily.</text>
</comment>
<dbReference type="PROSITE" id="PS01047">
    <property type="entry name" value="HMA_1"/>
    <property type="match status" value="2"/>
</dbReference>
<dbReference type="InterPro" id="IPR023299">
    <property type="entry name" value="ATPase_P-typ_cyto_dom_N"/>
</dbReference>
<dbReference type="Proteomes" id="UP001485505">
    <property type="component" value="Chromosome"/>
</dbReference>
<dbReference type="PROSITE" id="PS50846">
    <property type="entry name" value="HMA_2"/>
    <property type="match status" value="2"/>
</dbReference>
<evidence type="ECO:0000313" key="20">
    <source>
        <dbReference type="Proteomes" id="UP001485505"/>
    </source>
</evidence>
<gene>
    <name evidence="19" type="ORF">AABL52_24060</name>
</gene>
<dbReference type="CDD" id="cd00371">
    <property type="entry name" value="HMA"/>
    <property type="match status" value="2"/>
</dbReference>
<feature type="domain" description="HMA" evidence="18">
    <location>
        <begin position="84"/>
        <end position="153"/>
    </location>
</feature>
<dbReference type="Gene3D" id="3.40.1110.10">
    <property type="entry name" value="Calcium-transporting ATPase, cytoplasmic domain N"/>
    <property type="match status" value="1"/>
</dbReference>
<dbReference type="InterPro" id="IPR018303">
    <property type="entry name" value="ATPase_P-typ_P_site"/>
</dbReference>
<dbReference type="InterPro" id="IPR017969">
    <property type="entry name" value="Heavy-metal-associated_CS"/>
</dbReference>
<dbReference type="InterPro" id="IPR051014">
    <property type="entry name" value="Cation_Transport_ATPase_IB"/>
</dbReference>
<dbReference type="EC" id="7.2.2.21" evidence="15"/>
<feature type="transmembrane region" description="Helical" evidence="17">
    <location>
        <begin position="201"/>
        <end position="219"/>
    </location>
</feature>
<dbReference type="SFLD" id="SFLDG00002">
    <property type="entry name" value="C1.7:_P-type_atpase_like"/>
    <property type="match status" value="1"/>
</dbReference>
<comment type="catalytic activity">
    <reaction evidence="16">
        <text>Cd(2+)(in) + ATP + H2O = Cd(2+)(out) + ADP + phosphate + H(+)</text>
        <dbReference type="Rhea" id="RHEA:12132"/>
        <dbReference type="ChEBI" id="CHEBI:15377"/>
        <dbReference type="ChEBI" id="CHEBI:15378"/>
        <dbReference type="ChEBI" id="CHEBI:30616"/>
        <dbReference type="ChEBI" id="CHEBI:43474"/>
        <dbReference type="ChEBI" id="CHEBI:48775"/>
        <dbReference type="ChEBI" id="CHEBI:456216"/>
        <dbReference type="EC" id="7.2.2.21"/>
    </reaction>
</comment>
<dbReference type="InterPro" id="IPR044492">
    <property type="entry name" value="P_typ_ATPase_HD_dom"/>
</dbReference>
<dbReference type="NCBIfam" id="TIGR01512">
    <property type="entry name" value="ATPase-IB2_Cd"/>
    <property type="match status" value="1"/>
</dbReference>
<dbReference type="NCBIfam" id="TIGR01525">
    <property type="entry name" value="ATPase-IB_hvy"/>
    <property type="match status" value="1"/>
</dbReference>
<organism evidence="19 20">
    <name type="scientific">Bacillus paramobilis</name>
    <dbReference type="NCBI Taxonomy" id="2817477"/>
    <lineage>
        <taxon>Bacteria</taxon>
        <taxon>Bacillati</taxon>
        <taxon>Bacillota</taxon>
        <taxon>Bacilli</taxon>
        <taxon>Bacillales</taxon>
        <taxon>Bacillaceae</taxon>
        <taxon>Bacillus</taxon>
        <taxon>Bacillus cereus group</taxon>
    </lineage>
</organism>
<dbReference type="Pfam" id="PF00702">
    <property type="entry name" value="Hydrolase"/>
    <property type="match status" value="1"/>
</dbReference>
<feature type="transmembrane region" description="Helical" evidence="17">
    <location>
        <begin position="435"/>
        <end position="456"/>
    </location>
</feature>
<dbReference type="SFLD" id="SFLDF00027">
    <property type="entry name" value="p-type_atpase"/>
    <property type="match status" value="1"/>
</dbReference>
<dbReference type="Gene3D" id="2.70.150.10">
    <property type="entry name" value="Calcium-transporting ATPase, cytoplasmic transduction domain A"/>
    <property type="match status" value="1"/>
</dbReference>
<dbReference type="InterPro" id="IPR059000">
    <property type="entry name" value="ATPase_P-type_domA"/>
</dbReference>
<evidence type="ECO:0000256" key="16">
    <source>
        <dbReference type="ARBA" id="ARBA00049338"/>
    </source>
</evidence>
<evidence type="ECO:0000256" key="8">
    <source>
        <dbReference type="ARBA" id="ARBA00022723"/>
    </source>
</evidence>
<dbReference type="Pfam" id="PF00122">
    <property type="entry name" value="E1-E2_ATPase"/>
    <property type="match status" value="1"/>
</dbReference>
<keyword evidence="12 17" id="KW-1133">Transmembrane helix</keyword>
<dbReference type="InterPro" id="IPR027256">
    <property type="entry name" value="P-typ_ATPase_IB"/>
</dbReference>
<keyword evidence="10 17" id="KW-0067">ATP-binding</keyword>
<evidence type="ECO:0000256" key="15">
    <source>
        <dbReference type="ARBA" id="ARBA00039103"/>
    </source>
</evidence>
<dbReference type="InterPro" id="IPR008250">
    <property type="entry name" value="ATPase_P-typ_transduc_dom_A_sf"/>
</dbReference>
<keyword evidence="20" id="KW-1185">Reference proteome</keyword>
<dbReference type="SUPFAM" id="SSF55008">
    <property type="entry name" value="HMA, heavy metal-associated domain"/>
    <property type="match status" value="2"/>
</dbReference>
<dbReference type="Gene3D" id="3.40.50.1000">
    <property type="entry name" value="HAD superfamily/HAD-like"/>
    <property type="match status" value="1"/>
</dbReference>
<dbReference type="Pfam" id="PF00403">
    <property type="entry name" value="HMA"/>
    <property type="match status" value="2"/>
</dbReference>
<evidence type="ECO:0000256" key="2">
    <source>
        <dbReference type="ARBA" id="ARBA00006024"/>
    </source>
</evidence>
<feature type="transmembrane region" description="Helical" evidence="17">
    <location>
        <begin position="740"/>
        <end position="759"/>
    </location>
</feature>
<dbReference type="NCBIfam" id="TIGR01494">
    <property type="entry name" value="ATPase_P-type"/>
    <property type="match status" value="1"/>
</dbReference>
<keyword evidence="3" id="KW-0813">Transport</keyword>
<evidence type="ECO:0000256" key="1">
    <source>
        <dbReference type="ARBA" id="ARBA00004651"/>
    </source>
</evidence>
<dbReference type="InterPro" id="IPR023298">
    <property type="entry name" value="ATPase_P-typ_TM_dom_sf"/>
</dbReference>
<feature type="transmembrane region" description="Helical" evidence="17">
    <location>
        <begin position="178"/>
        <end position="195"/>
    </location>
</feature>
<dbReference type="InterPro" id="IPR036412">
    <property type="entry name" value="HAD-like_sf"/>
</dbReference>
<protein>
    <recommendedName>
        <fullName evidence="15">Cd(2+)-exporting ATPase</fullName>
        <ecNumber evidence="15">7.2.2.21</ecNumber>
    </recommendedName>
</protein>
<evidence type="ECO:0000256" key="3">
    <source>
        <dbReference type="ARBA" id="ARBA00022448"/>
    </source>
</evidence>
<keyword evidence="4 17" id="KW-1003">Cell membrane</keyword>
<keyword evidence="5" id="KW-0104">Cadmium</keyword>
<evidence type="ECO:0000256" key="13">
    <source>
        <dbReference type="ARBA" id="ARBA00023065"/>
    </source>
</evidence>
<keyword evidence="7 17" id="KW-0812">Transmembrane</keyword>
<dbReference type="PRINTS" id="PR00119">
    <property type="entry name" value="CATATPASE"/>
</dbReference>
<evidence type="ECO:0000256" key="11">
    <source>
        <dbReference type="ARBA" id="ARBA00022967"/>
    </source>
</evidence>
<dbReference type="InterPro" id="IPR006121">
    <property type="entry name" value="HMA_dom"/>
</dbReference>
<evidence type="ECO:0000256" key="12">
    <source>
        <dbReference type="ARBA" id="ARBA00022989"/>
    </source>
</evidence>
<evidence type="ECO:0000256" key="9">
    <source>
        <dbReference type="ARBA" id="ARBA00022741"/>
    </source>
</evidence>
<keyword evidence="11" id="KW-1278">Translocase</keyword>
<evidence type="ECO:0000256" key="6">
    <source>
        <dbReference type="ARBA" id="ARBA00022553"/>
    </source>
</evidence>
<dbReference type="SFLD" id="SFLDS00003">
    <property type="entry name" value="Haloacid_Dehalogenase"/>
    <property type="match status" value="1"/>
</dbReference>
<keyword evidence="8 17" id="KW-0479">Metal-binding</keyword>